<feature type="compositionally biased region" description="Polar residues" evidence="2">
    <location>
        <begin position="902"/>
        <end position="915"/>
    </location>
</feature>
<comment type="caution">
    <text evidence="5">The sequence shown here is derived from an EMBL/GenBank/DDBJ whole genome shotgun (WGS) entry which is preliminary data.</text>
</comment>
<keyword evidence="6" id="KW-1185">Reference proteome</keyword>
<gene>
    <name evidence="5" type="ORF">COCON_G00101340</name>
</gene>
<feature type="region of interest" description="Disordered" evidence="2">
    <location>
        <begin position="1339"/>
        <end position="1474"/>
    </location>
</feature>
<feature type="compositionally biased region" description="Acidic residues" evidence="2">
    <location>
        <begin position="1197"/>
        <end position="1206"/>
    </location>
</feature>
<evidence type="ECO:0008006" key="7">
    <source>
        <dbReference type="Google" id="ProtNLM"/>
    </source>
</evidence>
<feature type="region of interest" description="Disordered" evidence="2">
    <location>
        <begin position="1024"/>
        <end position="1122"/>
    </location>
</feature>
<organism evidence="5 6">
    <name type="scientific">Conger conger</name>
    <name type="common">Conger eel</name>
    <name type="synonym">Muraena conger</name>
    <dbReference type="NCBI Taxonomy" id="82655"/>
    <lineage>
        <taxon>Eukaryota</taxon>
        <taxon>Metazoa</taxon>
        <taxon>Chordata</taxon>
        <taxon>Craniata</taxon>
        <taxon>Vertebrata</taxon>
        <taxon>Euteleostomi</taxon>
        <taxon>Actinopterygii</taxon>
        <taxon>Neopterygii</taxon>
        <taxon>Teleostei</taxon>
        <taxon>Anguilliformes</taxon>
        <taxon>Congridae</taxon>
        <taxon>Conger</taxon>
    </lineage>
</organism>
<feature type="compositionally biased region" description="Pro residues" evidence="2">
    <location>
        <begin position="887"/>
        <end position="897"/>
    </location>
</feature>
<sequence length="1700" mass="185348">MAEAPRVADYFVMAGLTGRSAPLEPELAEGKAGGVPQGPITDLAVINRTAGEAPPPGFSCLETSRGGHPANLNHGSVASPEIFLCYRRGRDKPPLTDVGVLYEWKERLIAGCEVIQATPYGRCANVNNSSASSQRSFITLRRAPRSRPQNALSVTDICVIVASKGEAPPHTYCKVDKNLNCGLWGSSVFLCYKKSVFASNSIAYKADLLFRYPQEDYEASPLSDSVPLFCLPMGATLQCWGPSSLHPLPSFSTFVLTGSSAEKVYGAAVQFYEPYPVESLTEKQREQLLVYTNKSLCLLSRWPFFLAFRKFLMFLYKLSISSPQPLPIEKHISHFMHNVCFPSPQRPRILVQLSAHDTLILSKPISTPLPLSGADFSTLLSNLGPENCSTLLLLVLLESKIALHSLRLPALTGVAEAVAAMTFPFQWQCPYVPLCPLSLAGILNAPLPFIVGLDSRYFDLHDPPPTWSEDRKQFSLPKKPRKSLVASLTSLYDQLTSVRRSAQADLPAEMTPMEADFSWQKRMMGLEMEIQEAFLRFMASVLKGYRCFLKPIIEAPSKKATAADSLYDLQGFLKSRERASQKFYAHLTRTQAFVRFVEECSFASEKGTGLAFFDSCIEKVDGDPREDRLIELDEVFPCLRLELFDPPSQMSPVPSIGPATTNVSNSPALLAKRTNQEMKQSWKKARWYHSHAPLWAKCLFSQVYSLWFLCLPGRVSSAPCRLRALQQAHALLLRMSRSTEGELLEEVCYRVVMQLCGIWSLPVMAVRVMMEMKNTGVQANAITYAYYNKAVLEGPWPSQNRSGSFLWAKVRNAVRGAAQFRQALRRTASSEGPLGLSAGSDMDGISGEEHTLFSRNLVARGNASTNHRSAGEEEAGSVHSAVGLDPPLSPMDTPLPGPSIVRLSTGSADGSTGRSSGPRKLFTSLGEEVSLPEEGGVAVSPGGAGEAGLRKSLGRSFSVESRAGMLETSADRMAVAMAADAKILEAALSGCKTPPSTPFTSPESLEGEGLFFEPLSELGEARLQEGEGDPVAPMMAPQSLDLRPNLNSPLGPKSFSVELHQQGAPARGEDEAKLAERRSSLPTSPRSPSDEAANRSPGVARSSTFQAPPPPGRSPAKNRRSYSLTALVRSSPRESLGNLGSLIGSLSGLRVEQLLAKPKMEQLLTGPKMDALKSGMKQAANVASKMWGAVASAYAYSDDEEEEEDGEGRGLPHSEETEGPRALPPGLGSNRLNHSCTSLESSNSSVNPGHSGRGAESERWEQSSSLHASSSSLNHNIALEVLMSSCSQCRSCEALVYDEEIMAGWTPDDSNLNTSCPFCKNTFLPLLHAEFRDLRGQPGVLLQPGRSGDSIHSNSAPLPSESADQKGEASAVVADLINFEEPPSEGPTGAPGGLGALQKGPSRDPQLLNWGAPLTRSNSMSDSLQRRGSPQGPSPQGPSAQGPSRGVSTTSLPCSLQGAPDAAGQRRPNPQPVSVPYLSPLVLRKELESLLENEGGQVVCTHTFLSQHPILFWNLLWYFRRLDLPSDLPGLILTSEHCNGGVQLPLTQLSQDSKQVYVQLLWDNINLHQEAGQPLYLLWRTFLQKKGLLAPTDHRETRDLLNGIVGNIQKSRVQEPMSLLIQEVQKNPGAKRQRSIYREILFLSLVALGREYIDIEAFDREYREAFEELSPEEREVLSPIDRPPSPSVQWCRKCFGTPVI</sequence>
<dbReference type="Pfam" id="PF03456">
    <property type="entry name" value="uDENN"/>
    <property type="match status" value="1"/>
</dbReference>
<proteinExistence type="predicted"/>
<dbReference type="Gene3D" id="3.40.50.11500">
    <property type="match status" value="1"/>
</dbReference>
<evidence type="ECO:0000256" key="2">
    <source>
        <dbReference type="SAM" id="MobiDB-lite"/>
    </source>
</evidence>
<dbReference type="EMBL" id="JAFJMO010000007">
    <property type="protein sequence ID" value="KAJ8271275.1"/>
    <property type="molecule type" value="Genomic_DNA"/>
</dbReference>
<dbReference type="SMART" id="SM00800">
    <property type="entry name" value="uDENN"/>
    <property type="match status" value="1"/>
</dbReference>
<feature type="compositionally biased region" description="Basic and acidic residues" evidence="2">
    <location>
        <begin position="1207"/>
        <end position="1219"/>
    </location>
</feature>
<dbReference type="InterPro" id="IPR043153">
    <property type="entry name" value="DENN_C"/>
</dbReference>
<dbReference type="Pfam" id="PF02141">
    <property type="entry name" value="DENN"/>
    <property type="match status" value="1"/>
</dbReference>
<dbReference type="Proteomes" id="UP001152803">
    <property type="component" value="Unassembled WGS sequence"/>
</dbReference>
<dbReference type="InterPro" id="IPR051696">
    <property type="entry name" value="DENN_Domain_GEFs"/>
</dbReference>
<dbReference type="SMART" id="SM00799">
    <property type="entry name" value="DENN"/>
    <property type="match status" value="1"/>
</dbReference>
<dbReference type="PANTHER" id="PTHR12296:SF17">
    <property type="entry name" value="DENN DOMAIN-CONTAINING PROTEIN 4C"/>
    <property type="match status" value="1"/>
</dbReference>
<feature type="compositionally biased region" description="Low complexity" evidence="2">
    <location>
        <begin position="1437"/>
        <end position="1446"/>
    </location>
</feature>
<dbReference type="InterPro" id="IPR023341">
    <property type="entry name" value="MABP"/>
</dbReference>
<dbReference type="FunFam" id="2.100.10.50:FF:000001">
    <property type="entry name" value="DENN domain containing 4C"/>
    <property type="match status" value="1"/>
</dbReference>
<evidence type="ECO:0000256" key="1">
    <source>
        <dbReference type="ARBA" id="ARBA00022658"/>
    </source>
</evidence>
<dbReference type="GO" id="GO:0031410">
    <property type="term" value="C:cytoplasmic vesicle"/>
    <property type="evidence" value="ECO:0007669"/>
    <property type="project" value="TreeGrafter"/>
</dbReference>
<dbReference type="GO" id="GO:0032483">
    <property type="term" value="P:regulation of Rab protein signal transduction"/>
    <property type="evidence" value="ECO:0007669"/>
    <property type="project" value="TreeGrafter"/>
</dbReference>
<keyword evidence="1" id="KW-0344">Guanine-nucleotide releasing factor</keyword>
<accession>A0A9Q1HZ68</accession>
<feature type="region of interest" description="Disordered" evidence="2">
    <location>
        <begin position="863"/>
        <end position="920"/>
    </location>
</feature>
<dbReference type="OrthoDB" id="75250at2759"/>
<feature type="domain" description="UDENN" evidence="3">
    <location>
        <begin position="188"/>
        <end position="607"/>
    </location>
</feature>
<dbReference type="PANTHER" id="PTHR12296">
    <property type="entry name" value="DENN DOMAIN-CONTAINING PROTEIN 4"/>
    <property type="match status" value="1"/>
</dbReference>
<reference evidence="5" key="1">
    <citation type="journal article" date="2023" name="Science">
        <title>Genome structures resolve the early diversification of teleost fishes.</title>
        <authorList>
            <person name="Parey E."/>
            <person name="Louis A."/>
            <person name="Montfort J."/>
            <person name="Bouchez O."/>
            <person name="Roques C."/>
            <person name="Iampietro C."/>
            <person name="Lluch J."/>
            <person name="Castinel A."/>
            <person name="Donnadieu C."/>
            <person name="Desvignes T."/>
            <person name="Floi Bucao C."/>
            <person name="Jouanno E."/>
            <person name="Wen M."/>
            <person name="Mejri S."/>
            <person name="Dirks R."/>
            <person name="Jansen H."/>
            <person name="Henkel C."/>
            <person name="Chen W.J."/>
            <person name="Zahm M."/>
            <person name="Cabau C."/>
            <person name="Klopp C."/>
            <person name="Thompson A.W."/>
            <person name="Robinson-Rechavi M."/>
            <person name="Braasch I."/>
            <person name="Lecointre G."/>
            <person name="Bobe J."/>
            <person name="Postlethwait J.H."/>
            <person name="Berthelot C."/>
            <person name="Roest Crollius H."/>
            <person name="Guiguen Y."/>
        </authorList>
    </citation>
    <scope>NUCLEOTIDE SEQUENCE</scope>
    <source>
        <strain evidence="5">Concon-B</strain>
    </source>
</reference>
<evidence type="ECO:0000313" key="6">
    <source>
        <dbReference type="Proteomes" id="UP001152803"/>
    </source>
</evidence>
<feature type="domain" description="MABP" evidence="4">
    <location>
        <begin position="37"/>
        <end position="196"/>
    </location>
</feature>
<evidence type="ECO:0000259" key="4">
    <source>
        <dbReference type="PROSITE" id="PS51498"/>
    </source>
</evidence>
<feature type="region of interest" description="Disordered" evidence="2">
    <location>
        <begin position="1195"/>
        <end position="1267"/>
    </location>
</feature>
<dbReference type="PROSITE" id="PS51498">
    <property type="entry name" value="MABP"/>
    <property type="match status" value="1"/>
</dbReference>
<dbReference type="InterPro" id="IPR005113">
    <property type="entry name" value="uDENN_dom"/>
</dbReference>
<dbReference type="Gene3D" id="2.100.10.50">
    <property type="match status" value="1"/>
</dbReference>
<protein>
    <recommendedName>
        <fullName evidence="7">DENN domain-containing protein 4C</fullName>
    </recommendedName>
</protein>
<feature type="compositionally biased region" description="Polar residues" evidence="2">
    <location>
        <begin position="1230"/>
        <end position="1248"/>
    </location>
</feature>
<evidence type="ECO:0000313" key="5">
    <source>
        <dbReference type="EMBL" id="KAJ8271275.1"/>
    </source>
</evidence>
<dbReference type="InterPro" id="IPR001194">
    <property type="entry name" value="cDENN_dom"/>
</dbReference>
<dbReference type="InterPro" id="IPR037516">
    <property type="entry name" value="Tripartite_DENN"/>
</dbReference>
<evidence type="ECO:0000259" key="3">
    <source>
        <dbReference type="PROSITE" id="PS50211"/>
    </source>
</evidence>
<dbReference type="PROSITE" id="PS50211">
    <property type="entry name" value="DENN"/>
    <property type="match status" value="1"/>
</dbReference>
<feature type="compositionally biased region" description="Basic and acidic residues" evidence="2">
    <location>
        <begin position="1067"/>
        <end position="1079"/>
    </location>
</feature>
<dbReference type="Pfam" id="PF03455">
    <property type="entry name" value="dDENN"/>
    <property type="match status" value="1"/>
</dbReference>
<dbReference type="InterPro" id="IPR005112">
    <property type="entry name" value="dDENN_dom"/>
</dbReference>
<name>A0A9Q1HZ68_CONCO</name>
<dbReference type="SMART" id="SM00801">
    <property type="entry name" value="dDENN"/>
    <property type="match status" value="1"/>
</dbReference>
<dbReference type="GO" id="GO:0005085">
    <property type="term" value="F:guanyl-nucleotide exchange factor activity"/>
    <property type="evidence" value="ECO:0007669"/>
    <property type="project" value="UniProtKB-KW"/>
</dbReference>